<protein>
    <submittedName>
        <fullName evidence="4">Septum formation initiator family protein</fullName>
    </submittedName>
</protein>
<keyword evidence="3" id="KW-0472">Membrane</keyword>
<dbReference type="Proteomes" id="UP001589613">
    <property type="component" value="Unassembled WGS sequence"/>
</dbReference>
<dbReference type="Pfam" id="PF04977">
    <property type="entry name" value="DivIC"/>
    <property type="match status" value="1"/>
</dbReference>
<keyword evidence="3" id="KW-1133">Transmembrane helix</keyword>
<reference evidence="4 5" key="1">
    <citation type="submission" date="2024-09" db="EMBL/GenBank/DDBJ databases">
        <authorList>
            <person name="Sun Q."/>
            <person name="Mori K."/>
        </authorList>
    </citation>
    <scope>NUCLEOTIDE SEQUENCE [LARGE SCALE GENOMIC DNA]</scope>
    <source>
        <strain evidence="4 5">JCM 12763</strain>
    </source>
</reference>
<feature type="region of interest" description="Disordered" evidence="2">
    <location>
        <begin position="1"/>
        <end position="39"/>
    </location>
</feature>
<comment type="caution">
    <text evidence="4">The sequence shown here is derived from an EMBL/GenBank/DDBJ whole genome shotgun (WGS) entry which is preliminary data.</text>
</comment>
<organism evidence="4 5">
    <name type="scientific">Ornithinimicrobium kibberense</name>
    <dbReference type="NCBI Taxonomy" id="282060"/>
    <lineage>
        <taxon>Bacteria</taxon>
        <taxon>Bacillati</taxon>
        <taxon>Actinomycetota</taxon>
        <taxon>Actinomycetes</taxon>
        <taxon>Micrococcales</taxon>
        <taxon>Ornithinimicrobiaceae</taxon>
        <taxon>Ornithinimicrobium</taxon>
    </lineage>
</organism>
<evidence type="ECO:0000256" key="1">
    <source>
        <dbReference type="SAM" id="Coils"/>
    </source>
</evidence>
<keyword evidence="5" id="KW-1185">Reference proteome</keyword>
<dbReference type="InterPro" id="IPR007060">
    <property type="entry name" value="FtsL/DivIC"/>
</dbReference>
<keyword evidence="3" id="KW-0812">Transmembrane</keyword>
<proteinExistence type="predicted"/>
<dbReference type="EMBL" id="JBHMAX010000006">
    <property type="protein sequence ID" value="MFB9731029.1"/>
    <property type="molecule type" value="Genomic_DNA"/>
</dbReference>
<evidence type="ECO:0000256" key="3">
    <source>
        <dbReference type="SAM" id="Phobius"/>
    </source>
</evidence>
<feature type="compositionally biased region" description="Basic and acidic residues" evidence="2">
    <location>
        <begin position="1"/>
        <end position="12"/>
    </location>
</feature>
<accession>A0ABV5UZP4</accession>
<feature type="transmembrane region" description="Helical" evidence="3">
    <location>
        <begin position="56"/>
        <end position="78"/>
    </location>
</feature>
<evidence type="ECO:0000313" key="4">
    <source>
        <dbReference type="EMBL" id="MFB9731029.1"/>
    </source>
</evidence>
<dbReference type="RefSeq" id="WP_141337336.1">
    <property type="nucleotide sequence ID" value="NZ_JBHMAX010000006.1"/>
</dbReference>
<gene>
    <name evidence="4" type="ORF">ACFFN0_03110</name>
</gene>
<feature type="coiled-coil region" evidence="1">
    <location>
        <begin position="77"/>
        <end position="111"/>
    </location>
</feature>
<sequence>MSSARGPRDRRSPAPRPGRAPATRRPGHRPGARAVAGAGSSAAASYRHTPAHVRRLLTLVVLVVLMGLVVAPVLSGYLRQRAEISAAEQQIEAEKQEITALERELALWDDEDYVEQQARQRLRFVREGETAFTVVDDTGTDYTEALPGMAPVSDEVLADSPWYGQVWASVRIANEGLPETKEP</sequence>
<keyword evidence="1" id="KW-0175">Coiled coil</keyword>
<name>A0ABV5UZP4_9MICO</name>
<evidence type="ECO:0000313" key="5">
    <source>
        <dbReference type="Proteomes" id="UP001589613"/>
    </source>
</evidence>
<evidence type="ECO:0000256" key="2">
    <source>
        <dbReference type="SAM" id="MobiDB-lite"/>
    </source>
</evidence>